<evidence type="ECO:0000256" key="1">
    <source>
        <dbReference type="SAM" id="MobiDB-lite"/>
    </source>
</evidence>
<dbReference type="Proteomes" id="UP001265315">
    <property type="component" value="Unassembled WGS sequence"/>
</dbReference>
<organism evidence="2 3">
    <name type="scientific">Agrobacterium tumefaciens</name>
    <dbReference type="NCBI Taxonomy" id="358"/>
    <lineage>
        <taxon>Bacteria</taxon>
        <taxon>Pseudomonadati</taxon>
        <taxon>Pseudomonadota</taxon>
        <taxon>Alphaproteobacteria</taxon>
        <taxon>Hyphomicrobiales</taxon>
        <taxon>Rhizobiaceae</taxon>
        <taxon>Rhizobium/Agrobacterium group</taxon>
        <taxon>Agrobacterium</taxon>
        <taxon>Agrobacterium tumefaciens complex</taxon>
    </lineage>
</organism>
<evidence type="ECO:0000313" key="2">
    <source>
        <dbReference type="EMBL" id="MDR6700739.1"/>
    </source>
</evidence>
<dbReference type="AlphaFoldDB" id="A0AAW8LP81"/>
<proteinExistence type="predicted"/>
<reference evidence="2" key="1">
    <citation type="submission" date="2023-07" db="EMBL/GenBank/DDBJ databases">
        <title>Sorghum-associated microbial communities from plants grown in Nebraska, USA.</title>
        <authorList>
            <person name="Schachtman D."/>
        </authorList>
    </citation>
    <scope>NUCLEOTIDE SEQUENCE</scope>
    <source>
        <strain evidence="2">1457</strain>
    </source>
</reference>
<protein>
    <submittedName>
        <fullName evidence="2">Uncharacterized protein</fullName>
    </submittedName>
</protein>
<evidence type="ECO:0000313" key="3">
    <source>
        <dbReference type="Proteomes" id="UP001265315"/>
    </source>
</evidence>
<comment type="caution">
    <text evidence="2">The sequence shown here is derived from an EMBL/GenBank/DDBJ whole genome shotgun (WGS) entry which is preliminary data.</text>
</comment>
<dbReference type="RefSeq" id="WP_309953864.1">
    <property type="nucleotide sequence ID" value="NZ_JAVDSW010000001.1"/>
</dbReference>
<dbReference type="EMBL" id="JAVDSW010000001">
    <property type="protein sequence ID" value="MDR6700739.1"/>
    <property type="molecule type" value="Genomic_DNA"/>
</dbReference>
<feature type="region of interest" description="Disordered" evidence="1">
    <location>
        <begin position="1"/>
        <end position="33"/>
    </location>
</feature>
<accession>A0AAW8LP81</accession>
<gene>
    <name evidence="2" type="ORF">J2W61_000567</name>
</gene>
<name>A0AAW8LP81_AGRTU</name>
<sequence length="650" mass="66974">MTPEQEKALAIARARRRRAEAGGASSGDSARDSVMGKVDSFVRGAADTLSFGLADEVAAAGDALFSPVFGTGQDGSSVSDRYNANLQAQRATDESDSADRGGYRLAGQIIGGVTGGLGLAKNGLSLAANAAEAGKGLGRVTAASAGDGLILGAAQGFGSGEGVDGRIQGALKGGGTGLLLGGATPLAVAGVSKVAKTAAAPLMARLYPENYATDAVATALRRSGKSPDEISAILQSAQDAGQDMYNVADALGVTGQRLASTVARNPHDKRQAFIDALRFRQAGQGDRLANALTEGFDASDTAAQRTASLTAARDAEANSLYGAARRAAGAANVTPILEHIDETISPGVNQIVSPRDRIANDSIEGALSRVRSMLSDGNSQVTDFNTLFRAKLDLDDMIARADAQGAGNRAFALNQVKRRVDAALEEASPAFRTANDTFRTRSGVIDAVAEGGAATSGRQRAADTIDQFGRLTPDQQGAFRVGYADPLIAKVEAMSSSPTTNKARVLTTPKFEQEFPVVAAPGRATELGQRIGREQRMFDTAFAALGGSKTADNIADAIDMNKVDPGVIASLLRRDVTGAIMHGVGKAINEVQGMPPSVIQRISKILLETSPQGARDLLTAGNEKLTRSDQLRAKVVSALLNSGAAGAGRL</sequence>